<comment type="caution">
    <text evidence="1">The sequence shown here is derived from an EMBL/GenBank/DDBJ whole genome shotgun (WGS) entry which is preliminary data.</text>
</comment>
<dbReference type="EMBL" id="AGNL01049380">
    <property type="protein sequence ID" value="EJK44668.1"/>
    <property type="molecule type" value="Genomic_DNA"/>
</dbReference>
<sequence length="758" mass="85454">NEFEATSMQQNHGFGNTPALFHTGSFAEYHEYDLRCLLATYVAQLTCASDTESEDAARNIMTDDKSFVSAVQTYKHVVTQYFAAKTEIWMTLFMKPVFGVTGGNLVNEFAKARGAIHFHSCLQSAHRALDVCSRQICHLSLAVADALMEVDEYINEHYDDNDHKSADFPIKPSTIFTTDGMSERQRFCNVTEVGEAVMDKYEKTVKKARIECQSVVGKSLMKDFGYNACHTGNGPGDYIQPVGLKTDDYMQHEDEDGKRMQTSKDVVDRKQLKRKRTRGAPRVDAFELGFDNNGQAKPVPVRNHGRVVAHTYGARTFGANTDTQFILMPKHYNDMNLCDGDGNPLPLKSRSEIEHMSNLLCAAGKSGLDPSNSLHIVNRYLTSYCCKGNQSSGHWRDAARAVINDYCSKGGNENKTLHSVVAKVMLDISQSISVSRDQASFMATQGIMKRSSLGEIKKCSVSSVLVREMGSVLQQEQPNAAPDSSATSSFNLPNIFRRYKNRPASLSHLSIYDFVIRHWKMGNQLPWRSDPTEVLAGQESYAIALEMYLREDTCRVPHMIWNEILRVQRKERAVVVDSSAAVSGVAGNAGALSPTDERTDPRLESAVDEIPQLPGGENPYDIPDFDENLVRQLRQAPSHVDWHAGHNQANHDSLNEYVVKRRAQLKARSQNTDEEPIVLYNEELYRPENVKTFEQRFLVFHSMYHHWLRWIRKNDPNVVEERHLPNDLTQLVWVEGLPGMSNHHTPFVYFGGMSQTIV</sequence>
<feature type="non-terminal residue" evidence="1">
    <location>
        <position position="1"/>
    </location>
</feature>
<dbReference type="AlphaFoldDB" id="K0QZ14"/>
<protein>
    <submittedName>
        <fullName evidence="1">Uncharacterized protein</fullName>
    </submittedName>
</protein>
<accession>K0QZ14</accession>
<dbReference type="Proteomes" id="UP000266841">
    <property type="component" value="Unassembled WGS sequence"/>
</dbReference>
<gene>
    <name evidence="1" type="ORF">THAOC_36777</name>
</gene>
<keyword evidence="2" id="KW-1185">Reference proteome</keyword>
<proteinExistence type="predicted"/>
<evidence type="ECO:0000313" key="1">
    <source>
        <dbReference type="EMBL" id="EJK44668.1"/>
    </source>
</evidence>
<reference evidence="1 2" key="1">
    <citation type="journal article" date="2012" name="Genome Biol.">
        <title>Genome and low-iron response of an oceanic diatom adapted to chronic iron limitation.</title>
        <authorList>
            <person name="Lommer M."/>
            <person name="Specht M."/>
            <person name="Roy A.S."/>
            <person name="Kraemer L."/>
            <person name="Andreson R."/>
            <person name="Gutowska M.A."/>
            <person name="Wolf J."/>
            <person name="Bergner S.V."/>
            <person name="Schilhabel M.B."/>
            <person name="Klostermeier U.C."/>
            <person name="Beiko R.G."/>
            <person name="Rosenstiel P."/>
            <person name="Hippler M."/>
            <person name="Laroche J."/>
        </authorList>
    </citation>
    <scope>NUCLEOTIDE SEQUENCE [LARGE SCALE GENOMIC DNA]</scope>
    <source>
        <strain evidence="1 2">CCMP1005</strain>
    </source>
</reference>
<evidence type="ECO:0000313" key="2">
    <source>
        <dbReference type="Proteomes" id="UP000266841"/>
    </source>
</evidence>
<organism evidence="1 2">
    <name type="scientific">Thalassiosira oceanica</name>
    <name type="common">Marine diatom</name>
    <dbReference type="NCBI Taxonomy" id="159749"/>
    <lineage>
        <taxon>Eukaryota</taxon>
        <taxon>Sar</taxon>
        <taxon>Stramenopiles</taxon>
        <taxon>Ochrophyta</taxon>
        <taxon>Bacillariophyta</taxon>
        <taxon>Coscinodiscophyceae</taxon>
        <taxon>Thalassiosirophycidae</taxon>
        <taxon>Thalassiosirales</taxon>
        <taxon>Thalassiosiraceae</taxon>
        <taxon>Thalassiosira</taxon>
    </lineage>
</organism>
<name>K0QZ14_THAOC</name>